<dbReference type="InterPro" id="IPR019987">
    <property type="entry name" value="GTP-bd_ribosome_bio_YsxC"/>
</dbReference>
<keyword evidence="6" id="KW-0460">Magnesium</keyword>
<evidence type="ECO:0000313" key="11">
    <source>
        <dbReference type="EMBL" id="EKD66473.1"/>
    </source>
</evidence>
<name>K2BCF2_9BACT</name>
<dbReference type="NCBIfam" id="TIGR03598">
    <property type="entry name" value="GTPase_YsxC"/>
    <property type="match status" value="1"/>
</dbReference>
<dbReference type="CDD" id="cd01876">
    <property type="entry name" value="YihA_EngB"/>
    <property type="match status" value="1"/>
</dbReference>
<comment type="cofactor">
    <cofactor evidence="1">
        <name>Mg(2+)</name>
        <dbReference type="ChEBI" id="CHEBI:18420"/>
    </cofactor>
</comment>
<evidence type="ECO:0000256" key="7">
    <source>
        <dbReference type="ARBA" id="ARBA00023134"/>
    </source>
</evidence>
<dbReference type="GO" id="GO:0046872">
    <property type="term" value="F:metal ion binding"/>
    <property type="evidence" value="ECO:0007669"/>
    <property type="project" value="UniProtKB-KW"/>
</dbReference>
<keyword evidence="4" id="KW-0479">Metal-binding</keyword>
<keyword evidence="7" id="KW-0342">GTP-binding</keyword>
<evidence type="ECO:0000256" key="3">
    <source>
        <dbReference type="ARBA" id="ARBA00022618"/>
    </source>
</evidence>
<comment type="similarity">
    <text evidence="2">Belongs to the TRAFAC class TrmE-Era-EngA-EngB-Septin-like GTPase superfamily. EngB GTPase family.</text>
</comment>
<proteinExistence type="inferred from homology"/>
<comment type="caution">
    <text evidence="11">The sequence shown here is derived from an EMBL/GenBank/DDBJ whole genome shotgun (WGS) entry which is preliminary data.</text>
</comment>
<sequence length="194" mass="22530">MEIKEVRFVKTVVKFESKISPLDNEKEKAKIFFLGRSNVGKSSIINSLLWEKELAYSGAKAGKTRTINIFRVNKTHECVDFPGYWFAVGGKENQIKLRDMILDYLEHNIYSNLKVVIIMDAFVGPTALDEEVYDYINERWVKILIVLNKVDKTNQKELEATKTKIKTNFPNAKFILYSCKTDKYRKDALSEIFN</sequence>
<evidence type="ECO:0000256" key="1">
    <source>
        <dbReference type="ARBA" id="ARBA00001946"/>
    </source>
</evidence>
<keyword evidence="5" id="KW-0547">Nucleotide-binding</keyword>
<evidence type="ECO:0000256" key="4">
    <source>
        <dbReference type="ARBA" id="ARBA00022723"/>
    </source>
</evidence>
<evidence type="ECO:0000256" key="5">
    <source>
        <dbReference type="ARBA" id="ARBA00022741"/>
    </source>
</evidence>
<dbReference type="PANTHER" id="PTHR11649:SF13">
    <property type="entry name" value="ENGB-TYPE G DOMAIN-CONTAINING PROTEIN"/>
    <property type="match status" value="1"/>
</dbReference>
<dbReference type="AlphaFoldDB" id="K2BCF2"/>
<keyword evidence="3" id="KW-0132">Cell division</keyword>
<dbReference type="EMBL" id="AMFJ01021624">
    <property type="protein sequence ID" value="EKD66473.1"/>
    <property type="molecule type" value="Genomic_DNA"/>
</dbReference>
<keyword evidence="9" id="KW-0131">Cell cycle</keyword>
<dbReference type="Gene3D" id="3.40.50.300">
    <property type="entry name" value="P-loop containing nucleotide triphosphate hydrolases"/>
    <property type="match status" value="1"/>
</dbReference>
<evidence type="ECO:0000256" key="6">
    <source>
        <dbReference type="ARBA" id="ARBA00022842"/>
    </source>
</evidence>
<gene>
    <name evidence="11" type="ORF">ACD_49C00038G0007</name>
</gene>
<evidence type="ECO:0000256" key="9">
    <source>
        <dbReference type="ARBA" id="ARBA00023306"/>
    </source>
</evidence>
<dbReference type="SUPFAM" id="SSF52540">
    <property type="entry name" value="P-loop containing nucleoside triphosphate hydrolases"/>
    <property type="match status" value="1"/>
</dbReference>
<dbReference type="GO" id="GO:0000917">
    <property type="term" value="P:division septum assembly"/>
    <property type="evidence" value="ECO:0007669"/>
    <property type="project" value="UniProtKB-KW"/>
</dbReference>
<dbReference type="InterPro" id="IPR030393">
    <property type="entry name" value="G_ENGB_dom"/>
</dbReference>
<dbReference type="Pfam" id="PF01926">
    <property type="entry name" value="MMR_HSR1"/>
    <property type="match status" value="1"/>
</dbReference>
<evidence type="ECO:0000256" key="2">
    <source>
        <dbReference type="ARBA" id="ARBA00009638"/>
    </source>
</evidence>
<dbReference type="GO" id="GO:0005525">
    <property type="term" value="F:GTP binding"/>
    <property type="evidence" value="ECO:0007669"/>
    <property type="project" value="UniProtKB-KW"/>
</dbReference>
<evidence type="ECO:0000259" key="10">
    <source>
        <dbReference type="PROSITE" id="PS51706"/>
    </source>
</evidence>
<dbReference type="PROSITE" id="PS51706">
    <property type="entry name" value="G_ENGB"/>
    <property type="match status" value="1"/>
</dbReference>
<organism evidence="11">
    <name type="scientific">uncultured bacterium</name>
    <name type="common">gcode 4</name>
    <dbReference type="NCBI Taxonomy" id="1234023"/>
    <lineage>
        <taxon>Bacteria</taxon>
        <taxon>environmental samples</taxon>
    </lineage>
</organism>
<protein>
    <submittedName>
        <fullName evidence="11">Putative GTP-binding protein engB</fullName>
    </submittedName>
</protein>
<keyword evidence="8" id="KW-0717">Septation</keyword>
<feature type="domain" description="EngB-type G" evidence="10">
    <location>
        <begin position="27"/>
        <end position="194"/>
    </location>
</feature>
<dbReference type="InterPro" id="IPR006073">
    <property type="entry name" value="GTP-bd"/>
</dbReference>
<dbReference type="InterPro" id="IPR027417">
    <property type="entry name" value="P-loop_NTPase"/>
</dbReference>
<evidence type="ECO:0000256" key="8">
    <source>
        <dbReference type="ARBA" id="ARBA00023210"/>
    </source>
</evidence>
<dbReference type="PANTHER" id="PTHR11649">
    <property type="entry name" value="MSS1/TRME-RELATED GTP-BINDING PROTEIN"/>
    <property type="match status" value="1"/>
</dbReference>
<reference evidence="11" key="1">
    <citation type="journal article" date="2012" name="Science">
        <title>Fermentation, hydrogen, and sulfur metabolism in multiple uncultivated bacterial phyla.</title>
        <authorList>
            <person name="Wrighton K.C."/>
            <person name="Thomas B.C."/>
            <person name="Sharon I."/>
            <person name="Miller C.S."/>
            <person name="Castelle C.J."/>
            <person name="VerBerkmoes N.C."/>
            <person name="Wilkins M.J."/>
            <person name="Hettich R.L."/>
            <person name="Lipton M.S."/>
            <person name="Williams K.H."/>
            <person name="Long P.E."/>
            <person name="Banfield J.F."/>
        </authorList>
    </citation>
    <scope>NUCLEOTIDE SEQUENCE [LARGE SCALE GENOMIC DNA]</scope>
</reference>
<accession>K2BCF2</accession>